<protein>
    <recommendedName>
        <fullName evidence="3">6-bladed beta-propeller</fullName>
    </recommendedName>
</protein>
<dbReference type="Proteomes" id="UP000479132">
    <property type="component" value="Unassembled WGS sequence"/>
</dbReference>
<evidence type="ECO:0000313" key="2">
    <source>
        <dbReference type="Proteomes" id="UP000479132"/>
    </source>
</evidence>
<sequence>MSQYLSKSPSLFVTIMLGFILLQACKNGEQSSDFTDPFEAEIKEAFSKQQIVSQDTIANSEEEPTWITTTPNNEYLVVLDRGTYTVQLFNRTGTKELAKAGGKGRGPGEFISVLDLHAGDDMAVYVVDLKLSRVTKFDVYNDSLSYATTYMVKPAKNLSLHEIYVTKYGRFGVFQRMDDYETWEQSFHLYRLDENFQPVEHLLEMPGNEKVKIEDYFYMDALIGDKTFWDLQEEWFYYIRSNNPTVSLYNVRTGEQQRRTFFELKERMNTEATKEVFQRIFDKNIKFFPERGAKIEESTTIPMFHSFAVGKKYIYFEVFPIEFKKHTIIRVNKETGEVRYFTISELSRFAPANDTLYTIQSNNDHRKQILNVIKLQP</sequence>
<gene>
    <name evidence="1" type="ORF">G3569_17215</name>
</gene>
<dbReference type="SUPFAM" id="SSF63825">
    <property type="entry name" value="YWTD domain"/>
    <property type="match status" value="1"/>
</dbReference>
<accession>A0A6M1TDK6</accession>
<dbReference type="RefSeq" id="WP_165271330.1">
    <property type="nucleotide sequence ID" value="NZ_JAALLS010000033.1"/>
</dbReference>
<dbReference type="PROSITE" id="PS51257">
    <property type="entry name" value="PROKAR_LIPOPROTEIN"/>
    <property type="match status" value="1"/>
</dbReference>
<evidence type="ECO:0008006" key="3">
    <source>
        <dbReference type="Google" id="ProtNLM"/>
    </source>
</evidence>
<keyword evidence="2" id="KW-1185">Reference proteome</keyword>
<organism evidence="1 2">
    <name type="scientific">Fodinibius halophilus</name>
    <dbReference type="NCBI Taxonomy" id="1736908"/>
    <lineage>
        <taxon>Bacteria</taxon>
        <taxon>Pseudomonadati</taxon>
        <taxon>Balneolota</taxon>
        <taxon>Balneolia</taxon>
        <taxon>Balneolales</taxon>
        <taxon>Balneolaceae</taxon>
        <taxon>Fodinibius</taxon>
    </lineage>
</organism>
<evidence type="ECO:0000313" key="1">
    <source>
        <dbReference type="EMBL" id="NGP90101.1"/>
    </source>
</evidence>
<dbReference type="Gene3D" id="2.120.10.30">
    <property type="entry name" value="TolB, C-terminal domain"/>
    <property type="match status" value="1"/>
</dbReference>
<dbReference type="EMBL" id="JAALLS010000033">
    <property type="protein sequence ID" value="NGP90101.1"/>
    <property type="molecule type" value="Genomic_DNA"/>
</dbReference>
<dbReference type="InterPro" id="IPR011042">
    <property type="entry name" value="6-blade_b-propeller_TolB-like"/>
</dbReference>
<reference evidence="1 2" key="1">
    <citation type="submission" date="2020-02" db="EMBL/GenBank/DDBJ databases">
        <title>Aliifodinibius halophilus 2W32, complete genome.</title>
        <authorList>
            <person name="Li Y."/>
            <person name="Wu S."/>
        </authorList>
    </citation>
    <scope>NUCLEOTIDE SEQUENCE [LARGE SCALE GENOMIC DNA]</scope>
    <source>
        <strain evidence="1 2">2W32</strain>
    </source>
</reference>
<proteinExistence type="predicted"/>
<dbReference type="AlphaFoldDB" id="A0A6M1TDK6"/>
<comment type="caution">
    <text evidence="1">The sequence shown here is derived from an EMBL/GenBank/DDBJ whole genome shotgun (WGS) entry which is preliminary data.</text>
</comment>
<name>A0A6M1TDK6_9BACT</name>